<sequence>MNIHPEPTHAEAMTFQDYPPPDPIEGVFVAPLKKHRALEGSFMEYLRLAGGKVEGIEADFEVRQVSLSRAVPDRINAFHLHPKKVQDELWTVVDGAMMVWLVDVRDGSPTAGARRCVLLSGEEPAILHIPTGVAHGYKAGPEGALLVYTMNSQFDSADPNEGRLPWDHFGAELWETDRG</sequence>
<dbReference type="GO" id="GO:0019305">
    <property type="term" value="P:dTDP-rhamnose biosynthetic process"/>
    <property type="evidence" value="ECO:0007669"/>
    <property type="project" value="TreeGrafter"/>
</dbReference>
<evidence type="ECO:0000313" key="1">
    <source>
        <dbReference type="EMBL" id="KKL52203.1"/>
    </source>
</evidence>
<dbReference type="EMBL" id="LAZR01031978">
    <property type="protein sequence ID" value="KKL52203.1"/>
    <property type="molecule type" value="Genomic_DNA"/>
</dbReference>
<dbReference type="Pfam" id="PF00908">
    <property type="entry name" value="dTDP_sugar_isom"/>
    <property type="match status" value="1"/>
</dbReference>
<dbReference type="PANTHER" id="PTHR21047">
    <property type="entry name" value="DTDP-6-DEOXY-D-GLUCOSE-3,5 EPIMERASE"/>
    <property type="match status" value="1"/>
</dbReference>
<accession>A0A0F9CRZ3</accession>
<organism evidence="1">
    <name type="scientific">marine sediment metagenome</name>
    <dbReference type="NCBI Taxonomy" id="412755"/>
    <lineage>
        <taxon>unclassified sequences</taxon>
        <taxon>metagenomes</taxon>
        <taxon>ecological metagenomes</taxon>
    </lineage>
</organism>
<dbReference type="GO" id="GO:0000271">
    <property type="term" value="P:polysaccharide biosynthetic process"/>
    <property type="evidence" value="ECO:0007669"/>
    <property type="project" value="TreeGrafter"/>
</dbReference>
<dbReference type="InterPro" id="IPR011051">
    <property type="entry name" value="RmlC_Cupin_sf"/>
</dbReference>
<reference evidence="1" key="1">
    <citation type="journal article" date="2015" name="Nature">
        <title>Complex archaea that bridge the gap between prokaryotes and eukaryotes.</title>
        <authorList>
            <person name="Spang A."/>
            <person name="Saw J.H."/>
            <person name="Jorgensen S.L."/>
            <person name="Zaremba-Niedzwiedzka K."/>
            <person name="Martijn J."/>
            <person name="Lind A.E."/>
            <person name="van Eijk R."/>
            <person name="Schleper C."/>
            <person name="Guy L."/>
            <person name="Ettema T.J."/>
        </authorList>
    </citation>
    <scope>NUCLEOTIDE SEQUENCE</scope>
</reference>
<proteinExistence type="predicted"/>
<comment type="caution">
    <text evidence="1">The sequence shown here is derived from an EMBL/GenBank/DDBJ whole genome shotgun (WGS) entry which is preliminary data.</text>
</comment>
<protein>
    <recommendedName>
        <fullName evidence="2">Sugar 3,4-ketoisomerase QdtA cupin domain-containing protein</fullName>
    </recommendedName>
</protein>
<dbReference type="PANTHER" id="PTHR21047:SF2">
    <property type="entry name" value="THYMIDINE DIPHOSPHO-4-KETO-RHAMNOSE 3,5-EPIMERASE"/>
    <property type="match status" value="1"/>
</dbReference>
<gene>
    <name evidence="1" type="ORF">LCGC14_2287850</name>
</gene>
<dbReference type="AlphaFoldDB" id="A0A0F9CRZ3"/>
<dbReference type="GO" id="GO:0005829">
    <property type="term" value="C:cytosol"/>
    <property type="evidence" value="ECO:0007669"/>
    <property type="project" value="TreeGrafter"/>
</dbReference>
<dbReference type="InterPro" id="IPR014710">
    <property type="entry name" value="RmlC-like_jellyroll"/>
</dbReference>
<dbReference type="GO" id="GO:0008830">
    <property type="term" value="F:dTDP-4-dehydrorhamnose 3,5-epimerase activity"/>
    <property type="evidence" value="ECO:0007669"/>
    <property type="project" value="InterPro"/>
</dbReference>
<evidence type="ECO:0008006" key="2">
    <source>
        <dbReference type="Google" id="ProtNLM"/>
    </source>
</evidence>
<dbReference type="SUPFAM" id="SSF51182">
    <property type="entry name" value="RmlC-like cupins"/>
    <property type="match status" value="1"/>
</dbReference>
<dbReference type="InterPro" id="IPR000888">
    <property type="entry name" value="RmlC-like"/>
</dbReference>
<dbReference type="Gene3D" id="2.60.120.10">
    <property type="entry name" value="Jelly Rolls"/>
    <property type="match status" value="1"/>
</dbReference>
<name>A0A0F9CRZ3_9ZZZZ</name>